<dbReference type="InterPro" id="IPR036445">
    <property type="entry name" value="GPCR_2_extracell_dom_sf"/>
</dbReference>
<evidence type="ECO:0000259" key="2">
    <source>
        <dbReference type="PROSITE" id="PS50227"/>
    </source>
</evidence>
<sequence>MELSFCELTVSCRNVCAALLSLSRYIGGRAGTPCHHQLAPLQQRLALVVRQRARRTERRSAMDDPERIARDAAACQLEINGTAPPAPLYCEGTFDSWLCWPPTPANTTAYRACPDFVPGFSPDLLAHKECTANGTWWQHPQTGRPWSNYTTCVKPEDDVSDIIAVYEAGYSVSLVALLLSLAILLYFK</sequence>
<keyword evidence="1" id="KW-1133">Transmembrane helix</keyword>
<dbReference type="GO" id="GO:0008528">
    <property type="term" value="F:G protein-coupled peptide receptor activity"/>
    <property type="evidence" value="ECO:0007669"/>
    <property type="project" value="TreeGrafter"/>
</dbReference>
<dbReference type="InterPro" id="IPR001879">
    <property type="entry name" value="GPCR_2_extracellular_dom"/>
</dbReference>
<name>A0A835GQT6_SPOEX</name>
<dbReference type="SUPFAM" id="SSF111418">
    <property type="entry name" value="Hormone receptor domain"/>
    <property type="match status" value="1"/>
</dbReference>
<proteinExistence type="predicted"/>
<dbReference type="GO" id="GO:0007188">
    <property type="term" value="P:adenylate cyclase-modulating G protein-coupled receptor signaling pathway"/>
    <property type="evidence" value="ECO:0007669"/>
    <property type="project" value="TreeGrafter"/>
</dbReference>
<dbReference type="GO" id="GO:0005886">
    <property type="term" value="C:plasma membrane"/>
    <property type="evidence" value="ECO:0007669"/>
    <property type="project" value="TreeGrafter"/>
</dbReference>
<evidence type="ECO:0000313" key="3">
    <source>
        <dbReference type="EMBL" id="KAF9423785.1"/>
    </source>
</evidence>
<keyword evidence="1" id="KW-0472">Membrane</keyword>
<keyword evidence="4" id="KW-1185">Reference proteome</keyword>
<organism evidence="3 4">
    <name type="scientific">Spodoptera exigua</name>
    <name type="common">Beet armyworm</name>
    <name type="synonym">Noctua fulgens</name>
    <dbReference type="NCBI Taxonomy" id="7107"/>
    <lineage>
        <taxon>Eukaryota</taxon>
        <taxon>Metazoa</taxon>
        <taxon>Ecdysozoa</taxon>
        <taxon>Arthropoda</taxon>
        <taxon>Hexapoda</taxon>
        <taxon>Insecta</taxon>
        <taxon>Pterygota</taxon>
        <taxon>Neoptera</taxon>
        <taxon>Endopterygota</taxon>
        <taxon>Lepidoptera</taxon>
        <taxon>Glossata</taxon>
        <taxon>Ditrysia</taxon>
        <taxon>Noctuoidea</taxon>
        <taxon>Noctuidae</taxon>
        <taxon>Amphipyrinae</taxon>
        <taxon>Spodoptera</taxon>
    </lineage>
</organism>
<protein>
    <recommendedName>
        <fullName evidence="2">G-protein coupled receptors family 2 profile 1 domain-containing protein</fullName>
    </recommendedName>
</protein>
<dbReference type="EMBL" id="JACKWZ010000006">
    <property type="protein sequence ID" value="KAF9423785.1"/>
    <property type="molecule type" value="Genomic_DNA"/>
</dbReference>
<dbReference type="SMART" id="SM00008">
    <property type="entry name" value="HormR"/>
    <property type="match status" value="1"/>
</dbReference>
<dbReference type="Pfam" id="PF02793">
    <property type="entry name" value="HRM"/>
    <property type="match status" value="1"/>
</dbReference>
<accession>A0A835GQT6</accession>
<feature type="transmembrane region" description="Helical" evidence="1">
    <location>
        <begin position="168"/>
        <end position="187"/>
    </location>
</feature>
<evidence type="ECO:0000313" key="4">
    <source>
        <dbReference type="Proteomes" id="UP000648187"/>
    </source>
</evidence>
<dbReference type="InterPro" id="IPR017983">
    <property type="entry name" value="GPCR_2_secretin-like_CS"/>
</dbReference>
<dbReference type="Proteomes" id="UP000648187">
    <property type="component" value="Unassembled WGS sequence"/>
</dbReference>
<dbReference type="AlphaFoldDB" id="A0A835GQT6"/>
<dbReference type="PROSITE" id="PS00649">
    <property type="entry name" value="G_PROTEIN_RECEP_F2_1"/>
    <property type="match status" value="1"/>
</dbReference>
<dbReference type="PROSITE" id="PS50227">
    <property type="entry name" value="G_PROTEIN_RECEP_F2_3"/>
    <property type="match status" value="1"/>
</dbReference>
<feature type="domain" description="G-protein coupled receptors family 2 profile 1" evidence="2">
    <location>
        <begin position="74"/>
        <end position="156"/>
    </location>
</feature>
<dbReference type="PANTHER" id="PTHR45620">
    <property type="entry name" value="PDF RECEPTOR-LIKE PROTEIN-RELATED"/>
    <property type="match status" value="1"/>
</dbReference>
<evidence type="ECO:0000256" key="1">
    <source>
        <dbReference type="SAM" id="Phobius"/>
    </source>
</evidence>
<reference evidence="3" key="1">
    <citation type="submission" date="2020-08" db="EMBL/GenBank/DDBJ databases">
        <title>Spodoptera exigua strain:BAW_Kor-Di-RS1 Genome sequencing and assembly.</title>
        <authorList>
            <person name="Kim J."/>
            <person name="Nam H.Y."/>
            <person name="Kwon M."/>
            <person name="Choi J.H."/>
            <person name="Cho S.R."/>
            <person name="Kim G.-H."/>
        </authorList>
    </citation>
    <scope>NUCLEOTIDE SEQUENCE</scope>
    <source>
        <strain evidence="3">BAW_Kor-Di-RS1</strain>
        <tissue evidence="3">Whole-body</tissue>
    </source>
</reference>
<gene>
    <name evidence="3" type="ORF">HW555_000843</name>
</gene>
<comment type="caution">
    <text evidence="3">The sequence shown here is derived from an EMBL/GenBank/DDBJ whole genome shotgun (WGS) entry which is preliminary data.</text>
</comment>
<dbReference type="PANTHER" id="PTHR45620:SF32">
    <property type="entry name" value="DIURETIC HORMONE 31 RECEPTOR, ISOFORM C"/>
    <property type="match status" value="1"/>
</dbReference>
<dbReference type="InterPro" id="IPR050332">
    <property type="entry name" value="GPCR_2"/>
</dbReference>
<keyword evidence="1" id="KW-0812">Transmembrane</keyword>
<dbReference type="Gene3D" id="4.10.1240.10">
    <property type="entry name" value="GPCR, family 2, extracellular hormone receptor domain"/>
    <property type="match status" value="1"/>
</dbReference>